<dbReference type="Pfam" id="PF02938">
    <property type="entry name" value="GAD"/>
    <property type="match status" value="1"/>
</dbReference>
<dbReference type="GO" id="GO:0005737">
    <property type="term" value="C:cytoplasm"/>
    <property type="evidence" value="ECO:0007669"/>
    <property type="project" value="UniProtKB-SubCell"/>
</dbReference>
<dbReference type="InterPro" id="IPR004524">
    <property type="entry name" value="Asp-tRNA-ligase_1"/>
</dbReference>
<name>A0A0W0YTS9_9GAMM</name>
<dbReference type="InterPro" id="IPR004115">
    <property type="entry name" value="GAD-like_sf"/>
</dbReference>
<dbReference type="NCBIfam" id="TIGR00459">
    <property type="entry name" value="aspS_bact"/>
    <property type="match status" value="1"/>
</dbReference>
<feature type="binding site" evidence="8">
    <location>
        <position position="182"/>
    </location>
    <ligand>
        <name>L-aspartate</name>
        <dbReference type="ChEBI" id="CHEBI:29991"/>
    </ligand>
</feature>
<dbReference type="PRINTS" id="PR01042">
    <property type="entry name" value="TRNASYNTHASP"/>
</dbReference>
<dbReference type="InterPro" id="IPR004365">
    <property type="entry name" value="NA-bd_OB_tRNA"/>
</dbReference>
<comment type="function">
    <text evidence="8">Aspartyl-tRNA synthetase with relaxed tRNA specificity since it is able to aspartylate not only its cognate tRNA(Asp) but also tRNA(Asn). Reaction proceeds in two steps: L-aspartate is first activated by ATP to form Asp-AMP and then transferred to the acceptor end of tRNA(Asp/Asn).</text>
</comment>
<dbReference type="STRING" id="28087.Lsai_0237"/>
<dbReference type="GO" id="GO:0005524">
    <property type="term" value="F:ATP binding"/>
    <property type="evidence" value="ECO:0007669"/>
    <property type="project" value="UniProtKB-UniRule"/>
</dbReference>
<comment type="subcellular location">
    <subcellularLocation>
        <location evidence="8">Cytoplasm</location>
    </subcellularLocation>
</comment>
<dbReference type="NCBIfam" id="NF001750">
    <property type="entry name" value="PRK00476.1"/>
    <property type="match status" value="1"/>
</dbReference>
<dbReference type="InterPro" id="IPR006195">
    <property type="entry name" value="aa-tRNA-synth_II"/>
</dbReference>
<feature type="site" description="Important for tRNA non-discrimination" evidence="8">
    <location>
        <position position="39"/>
    </location>
</feature>
<dbReference type="InterPro" id="IPR002312">
    <property type="entry name" value="Asp/Asn-tRNA-synth_IIb"/>
</dbReference>
<dbReference type="Gene3D" id="2.40.50.140">
    <property type="entry name" value="Nucleic acid-binding proteins"/>
    <property type="match status" value="1"/>
</dbReference>
<evidence type="ECO:0000256" key="8">
    <source>
        <dbReference type="HAMAP-Rule" id="MF_00044"/>
    </source>
</evidence>
<dbReference type="EMBL" id="LNYV01000003">
    <property type="protein sequence ID" value="KTD60127.1"/>
    <property type="molecule type" value="Genomic_DNA"/>
</dbReference>
<keyword evidence="4 8" id="KW-0547">Nucleotide-binding</keyword>
<dbReference type="Proteomes" id="UP000054621">
    <property type="component" value="Unassembled WGS sequence"/>
</dbReference>
<feature type="binding site" evidence="8">
    <location>
        <begin position="546"/>
        <end position="549"/>
    </location>
    <ligand>
        <name>ATP</name>
        <dbReference type="ChEBI" id="CHEBI:30616"/>
    </ligand>
</feature>
<gene>
    <name evidence="8 10" type="primary">aspS</name>
    <name evidence="10" type="ORF">Lsai_0237</name>
</gene>
<keyword evidence="2 8" id="KW-0963">Cytoplasm</keyword>
<comment type="caution">
    <text evidence="10">The sequence shown here is derived from an EMBL/GenBank/DDBJ whole genome shotgun (WGS) entry which is preliminary data.</text>
</comment>
<dbReference type="GO" id="GO:0004815">
    <property type="term" value="F:aspartate-tRNA ligase activity"/>
    <property type="evidence" value="ECO:0007669"/>
    <property type="project" value="UniProtKB-UniRule"/>
</dbReference>
<feature type="domain" description="Aminoacyl-transfer RNA synthetases class-II family profile" evidence="9">
    <location>
        <begin position="149"/>
        <end position="567"/>
    </location>
</feature>
<evidence type="ECO:0000256" key="7">
    <source>
        <dbReference type="ARBA" id="ARBA00023146"/>
    </source>
</evidence>
<dbReference type="HAMAP" id="MF_00044">
    <property type="entry name" value="Asp_tRNA_synth_type1"/>
    <property type="match status" value="1"/>
</dbReference>
<feature type="binding site" evidence="8">
    <location>
        <position position="237"/>
    </location>
    <ligand>
        <name>ATP</name>
        <dbReference type="ChEBI" id="CHEBI:30616"/>
    </ligand>
</feature>
<evidence type="ECO:0000256" key="6">
    <source>
        <dbReference type="ARBA" id="ARBA00022917"/>
    </source>
</evidence>
<comment type="subunit">
    <text evidence="8">Homodimer.</text>
</comment>
<comment type="catalytic activity">
    <reaction evidence="8">
        <text>tRNA(Asx) + L-aspartate + ATP = L-aspartyl-tRNA(Asx) + AMP + diphosphate</text>
        <dbReference type="Rhea" id="RHEA:18349"/>
        <dbReference type="Rhea" id="RHEA-COMP:9710"/>
        <dbReference type="Rhea" id="RHEA-COMP:9711"/>
        <dbReference type="ChEBI" id="CHEBI:29991"/>
        <dbReference type="ChEBI" id="CHEBI:30616"/>
        <dbReference type="ChEBI" id="CHEBI:33019"/>
        <dbReference type="ChEBI" id="CHEBI:78442"/>
        <dbReference type="ChEBI" id="CHEBI:78516"/>
        <dbReference type="ChEBI" id="CHEBI:456215"/>
        <dbReference type="EC" id="6.1.1.23"/>
    </reaction>
</comment>
<dbReference type="PANTHER" id="PTHR22594:SF5">
    <property type="entry name" value="ASPARTATE--TRNA LIGASE, MITOCHONDRIAL"/>
    <property type="match status" value="1"/>
</dbReference>
<evidence type="ECO:0000256" key="3">
    <source>
        <dbReference type="ARBA" id="ARBA00022598"/>
    </source>
</evidence>
<sequence>MNIYIGDFYMRTHHCLEVNELSLGKEVIVCGWIHNRRDHGGVIFLDIRDSSGLLQVVYEPENVKAFTDAEKLRSEFVVKVTGLVRQRPAGMINESMATGKIEVVGTQLEILNQSPTPPFLPDDFQMVNEDLRYKYRYIDLRRPAMKHKLMVRHQLNSCIRTYLNEQNFLDIETPMLTKATPEGARDYLVPSRVHPGQFYALPQSPQLFKQLLMISGFDKYYQIVRCFRDEDLRADRQPEFTQLDIEMAFIDEESILNLIEGLLKAVFKQILNVDLPEKLNRMSYHEAMRRFGSDKPDLRNPLELVDVADLVKESDLKVFSAAANDANSRVVALRLPGGCELSRKDLDDYGRFVSIYGAKGLAYIKVNNLAEGMAGLQSPILKFLSEDAVNSILHRTEAQTGDVIFFGADKNHIVNESMGALRIKLGHDKKLLREGWELLWVIDWPMFELDYESNKLSPMHHPFTSPKNLDPNNLRSNPTHTLAKAYDIVINGYEIGGGSIRIHQSELQKTVFELLGINEQEAQEKFGFLLDALQYGAPPHGGIALGIDRLAMLLTDSTSIRDVIAFPKTQTASCPLTSAPSPTGSAQLTELGIRLAPTTQTK</sequence>
<feature type="binding site" evidence="8">
    <location>
        <position position="501"/>
    </location>
    <ligand>
        <name>L-aspartate</name>
        <dbReference type="ChEBI" id="CHEBI:29991"/>
    </ligand>
</feature>
<dbReference type="SUPFAM" id="SSF55261">
    <property type="entry name" value="GAD domain-like"/>
    <property type="match status" value="1"/>
</dbReference>
<evidence type="ECO:0000256" key="4">
    <source>
        <dbReference type="ARBA" id="ARBA00022741"/>
    </source>
</evidence>
<dbReference type="Pfam" id="PF00152">
    <property type="entry name" value="tRNA-synt_2"/>
    <property type="match status" value="1"/>
</dbReference>
<dbReference type="PROSITE" id="PS50862">
    <property type="entry name" value="AA_TRNA_LIGASE_II"/>
    <property type="match status" value="1"/>
</dbReference>
<dbReference type="AlphaFoldDB" id="A0A0W0YTS9"/>
<dbReference type="PANTHER" id="PTHR22594">
    <property type="entry name" value="ASPARTYL/LYSYL-TRNA SYNTHETASE"/>
    <property type="match status" value="1"/>
</dbReference>
<feature type="binding site" evidence="8">
    <location>
        <begin position="228"/>
        <end position="230"/>
    </location>
    <ligand>
        <name>ATP</name>
        <dbReference type="ChEBI" id="CHEBI:30616"/>
    </ligand>
</feature>
<dbReference type="InterPro" id="IPR012340">
    <property type="entry name" value="NA-bd_OB-fold"/>
</dbReference>
<protein>
    <recommendedName>
        <fullName evidence="8">Aspartate--tRNA(Asp/Asn) ligase</fullName>
        <ecNumber evidence="8">6.1.1.23</ecNumber>
    </recommendedName>
    <alternativeName>
        <fullName evidence="8">Aspartyl-tRNA synthetase</fullName>
        <shortName evidence="8">AspRS</shortName>
    </alternativeName>
    <alternativeName>
        <fullName evidence="8">Non-discriminating aspartyl-tRNA synthetase</fullName>
        <shortName evidence="8">ND-AspRS</shortName>
    </alternativeName>
</protein>
<organism evidence="10 11">
    <name type="scientific">Legionella sainthelensi</name>
    <dbReference type="NCBI Taxonomy" id="28087"/>
    <lineage>
        <taxon>Bacteria</taxon>
        <taxon>Pseudomonadati</taxon>
        <taxon>Pseudomonadota</taxon>
        <taxon>Gammaproteobacteria</taxon>
        <taxon>Legionellales</taxon>
        <taxon>Legionellaceae</taxon>
        <taxon>Legionella</taxon>
    </lineage>
</organism>
<dbReference type="InterPro" id="IPR047089">
    <property type="entry name" value="Asp-tRNA-ligase_1_N"/>
</dbReference>
<dbReference type="Pfam" id="PF01336">
    <property type="entry name" value="tRNA_anti-codon"/>
    <property type="match status" value="1"/>
</dbReference>
<accession>A0A0W0YTS9</accession>
<dbReference type="CDD" id="cd00777">
    <property type="entry name" value="AspRS_core"/>
    <property type="match status" value="1"/>
</dbReference>
<keyword evidence="5 8" id="KW-0067">ATP-binding</keyword>
<keyword evidence="6 8" id="KW-0648">Protein biosynthesis</keyword>
<keyword evidence="3 8" id="KW-0436">Ligase</keyword>
<dbReference type="EC" id="6.1.1.23" evidence="8"/>
<evidence type="ECO:0000313" key="10">
    <source>
        <dbReference type="EMBL" id="KTD60127.1"/>
    </source>
</evidence>
<dbReference type="GO" id="GO:0006422">
    <property type="term" value="P:aspartyl-tRNA aminoacylation"/>
    <property type="evidence" value="ECO:0007669"/>
    <property type="project" value="UniProtKB-UniRule"/>
</dbReference>
<feature type="binding site" evidence="8">
    <location>
        <position position="460"/>
    </location>
    <ligand>
        <name>L-aspartate</name>
        <dbReference type="ChEBI" id="CHEBI:29991"/>
    </ligand>
</feature>
<feature type="site" description="Important for tRNA non-discrimination" evidence="8">
    <location>
        <position position="90"/>
    </location>
</feature>
<dbReference type="SUPFAM" id="SSF50249">
    <property type="entry name" value="Nucleic acid-binding proteins"/>
    <property type="match status" value="1"/>
</dbReference>
<dbReference type="InterPro" id="IPR047090">
    <property type="entry name" value="AspRS_core"/>
</dbReference>
<dbReference type="GO" id="GO:0003676">
    <property type="term" value="F:nucleic acid binding"/>
    <property type="evidence" value="ECO:0007669"/>
    <property type="project" value="InterPro"/>
</dbReference>
<dbReference type="Gene3D" id="3.30.1360.30">
    <property type="entry name" value="GAD-like domain"/>
    <property type="match status" value="1"/>
</dbReference>
<dbReference type="PATRIC" id="fig|28087.4.peg.250"/>
<evidence type="ECO:0000256" key="1">
    <source>
        <dbReference type="ARBA" id="ARBA00006303"/>
    </source>
</evidence>
<evidence type="ECO:0000259" key="9">
    <source>
        <dbReference type="PROSITE" id="PS50862"/>
    </source>
</evidence>
<feature type="region of interest" description="Aspartate" evidence="8">
    <location>
        <begin position="206"/>
        <end position="209"/>
    </location>
</feature>
<dbReference type="InterPro" id="IPR045864">
    <property type="entry name" value="aa-tRNA-synth_II/BPL/LPL"/>
</dbReference>
<reference evidence="10 11" key="1">
    <citation type="submission" date="2015-11" db="EMBL/GenBank/DDBJ databases">
        <title>Genomic analysis of 38 Legionella species identifies large and diverse effector repertoires.</title>
        <authorList>
            <person name="Burstein D."/>
            <person name="Amaro F."/>
            <person name="Zusman T."/>
            <person name="Lifshitz Z."/>
            <person name="Cohen O."/>
            <person name="Gilbert J.A."/>
            <person name="Pupko T."/>
            <person name="Shuman H.A."/>
            <person name="Segal G."/>
        </authorList>
    </citation>
    <scope>NUCLEOTIDE SEQUENCE [LARGE SCALE GENOMIC DNA]</scope>
    <source>
        <strain evidence="10 11">Mt.St.Helens-4</strain>
    </source>
</reference>
<dbReference type="InterPro" id="IPR029351">
    <property type="entry name" value="GAD_dom"/>
</dbReference>
<evidence type="ECO:0000313" key="11">
    <source>
        <dbReference type="Proteomes" id="UP000054621"/>
    </source>
</evidence>
<dbReference type="SUPFAM" id="SSF55681">
    <property type="entry name" value="Class II aaRS and biotin synthetases"/>
    <property type="match status" value="1"/>
</dbReference>
<evidence type="ECO:0000256" key="2">
    <source>
        <dbReference type="ARBA" id="ARBA00022490"/>
    </source>
</evidence>
<keyword evidence="7 8" id="KW-0030">Aminoacyl-tRNA synthetase</keyword>
<comment type="similarity">
    <text evidence="1 8">Belongs to the class-II aminoacyl-tRNA synthetase family. Type 1 subfamily.</text>
</comment>
<proteinExistence type="inferred from homology"/>
<dbReference type="Gene3D" id="3.30.930.10">
    <property type="entry name" value="Bira Bifunctional Protein, Domain 2"/>
    <property type="match status" value="1"/>
</dbReference>
<evidence type="ECO:0000256" key="5">
    <source>
        <dbReference type="ARBA" id="ARBA00022840"/>
    </source>
</evidence>
<dbReference type="GO" id="GO:0050560">
    <property type="term" value="F:aspartate-tRNA(Asn) ligase activity"/>
    <property type="evidence" value="ECO:0007669"/>
    <property type="project" value="UniProtKB-EC"/>
</dbReference>
<dbReference type="InterPro" id="IPR004364">
    <property type="entry name" value="Aa-tRNA-synt_II"/>
</dbReference>
<dbReference type="CDD" id="cd04317">
    <property type="entry name" value="EcAspRS_like_N"/>
    <property type="match status" value="1"/>
</dbReference>
<feature type="binding site" evidence="8">
    <location>
        <position position="494"/>
    </location>
    <ligand>
        <name>ATP</name>
        <dbReference type="ChEBI" id="CHEBI:30616"/>
    </ligand>
</feature>
<dbReference type="eggNOG" id="COG0173">
    <property type="taxonomic scope" value="Bacteria"/>
</dbReference>
<feature type="binding site" evidence="8">
    <location>
        <position position="228"/>
    </location>
    <ligand>
        <name>L-aspartate</name>
        <dbReference type="ChEBI" id="CHEBI:29991"/>
    </ligand>
</feature>